<evidence type="ECO:0000313" key="3">
    <source>
        <dbReference type="EMBL" id="CAH1105949.1"/>
    </source>
</evidence>
<dbReference type="PANTHER" id="PTHR10151:SF120">
    <property type="entry name" value="BIS(5'-ADENOSYL)-TRIPHOSPHATASE"/>
    <property type="match status" value="1"/>
</dbReference>
<feature type="transmembrane region" description="Helical" evidence="1">
    <location>
        <begin position="422"/>
        <end position="448"/>
    </location>
</feature>
<dbReference type="AlphaFoldDB" id="A0A9P0G8D5"/>
<keyword evidence="1" id="KW-0472">Membrane</keyword>
<sequence>MIFKIIVLFSLLNIVYSISNHPILIVVSYDAFRYNFFDTKLVPNMERLKKAGTYADYLINVFPTKTFPNHHSIATGLYAEVHGVVGNSYFDQKKHIKQKMGFDMFHYNEDIIPIWRWNEDQGDDRYSGSMMWPGAIYPYQGKNVTYRQEFDPEMDWNKRVDTIISWLTDPNKPANLVMFYIEEPDTHAHAFGPNSEKIRELLQKLDNITAYLEEQLEKHNLADKTNVIQLSDHGLVAVKPPNFINTTQYMTNGTYNKAGSTPCFQIYPKEGYEQTIYDSLKAGSIKNGHFKVYQKKNYPKNWYYKKNPRSPPILIMADVGYGLDDLIINAPWYAKHYKFNLTDDSEFGVHGYDYNVSDMHPFFMARGPKIKKQHKVAPFHTVDLYNLFTEILELPQVPNNGSMGNIVDILSDKPGRYSIGSILIVTVGGVLIALLLISVAAAVALIIIKRQQTITTAAALNKRFPQTFHNNIIEAQHLLEPEDA</sequence>
<dbReference type="CDD" id="cd16018">
    <property type="entry name" value="Enpp"/>
    <property type="match status" value="1"/>
</dbReference>
<dbReference type="PANTHER" id="PTHR10151">
    <property type="entry name" value="ECTONUCLEOTIDE PYROPHOSPHATASE/PHOSPHODIESTERASE"/>
    <property type="match status" value="1"/>
</dbReference>
<keyword evidence="1" id="KW-0812">Transmembrane</keyword>
<evidence type="ECO:0000313" key="4">
    <source>
        <dbReference type="Proteomes" id="UP001153636"/>
    </source>
</evidence>
<dbReference type="Proteomes" id="UP001153636">
    <property type="component" value="Chromosome 2"/>
</dbReference>
<dbReference type="Pfam" id="PF01663">
    <property type="entry name" value="Phosphodiest"/>
    <property type="match status" value="1"/>
</dbReference>
<dbReference type="SUPFAM" id="SSF53649">
    <property type="entry name" value="Alkaline phosphatase-like"/>
    <property type="match status" value="1"/>
</dbReference>
<keyword evidence="1" id="KW-1133">Transmembrane helix</keyword>
<dbReference type="Gene3D" id="3.30.1360.180">
    <property type="match status" value="1"/>
</dbReference>
<dbReference type="GO" id="GO:0016787">
    <property type="term" value="F:hydrolase activity"/>
    <property type="evidence" value="ECO:0007669"/>
    <property type="project" value="UniProtKB-ARBA"/>
</dbReference>
<feature type="chain" id="PRO_5040164682" evidence="2">
    <location>
        <begin position="18"/>
        <end position="484"/>
    </location>
</feature>
<dbReference type="EMBL" id="OV651814">
    <property type="protein sequence ID" value="CAH1105949.1"/>
    <property type="molecule type" value="Genomic_DNA"/>
</dbReference>
<evidence type="ECO:0000256" key="1">
    <source>
        <dbReference type="SAM" id="Phobius"/>
    </source>
</evidence>
<accession>A0A9P0G8D5</accession>
<keyword evidence="2" id="KW-0732">Signal</keyword>
<dbReference type="OrthoDB" id="415411at2759"/>
<keyword evidence="4" id="KW-1185">Reference proteome</keyword>
<dbReference type="Gene3D" id="3.40.720.10">
    <property type="entry name" value="Alkaline Phosphatase, subunit A"/>
    <property type="match status" value="1"/>
</dbReference>
<reference evidence="3" key="1">
    <citation type="submission" date="2022-01" db="EMBL/GenBank/DDBJ databases">
        <authorList>
            <person name="King R."/>
        </authorList>
    </citation>
    <scope>NUCLEOTIDE SEQUENCE</scope>
</reference>
<organism evidence="3 4">
    <name type="scientific">Psylliodes chrysocephalus</name>
    <dbReference type="NCBI Taxonomy" id="3402493"/>
    <lineage>
        <taxon>Eukaryota</taxon>
        <taxon>Metazoa</taxon>
        <taxon>Ecdysozoa</taxon>
        <taxon>Arthropoda</taxon>
        <taxon>Hexapoda</taxon>
        <taxon>Insecta</taxon>
        <taxon>Pterygota</taxon>
        <taxon>Neoptera</taxon>
        <taxon>Endopterygota</taxon>
        <taxon>Coleoptera</taxon>
        <taxon>Polyphaga</taxon>
        <taxon>Cucujiformia</taxon>
        <taxon>Chrysomeloidea</taxon>
        <taxon>Chrysomelidae</taxon>
        <taxon>Galerucinae</taxon>
        <taxon>Alticini</taxon>
        <taxon>Psylliodes</taxon>
    </lineage>
</organism>
<protein>
    <submittedName>
        <fullName evidence="3">Uncharacterized protein</fullName>
    </submittedName>
</protein>
<dbReference type="InterPro" id="IPR002591">
    <property type="entry name" value="Phosphodiest/P_Trfase"/>
</dbReference>
<evidence type="ECO:0000256" key="2">
    <source>
        <dbReference type="SAM" id="SignalP"/>
    </source>
</evidence>
<gene>
    <name evidence="3" type="ORF">PSYICH_LOCUS7179</name>
</gene>
<dbReference type="InterPro" id="IPR017850">
    <property type="entry name" value="Alkaline_phosphatase_core_sf"/>
</dbReference>
<feature type="signal peptide" evidence="2">
    <location>
        <begin position="1"/>
        <end position="17"/>
    </location>
</feature>
<proteinExistence type="predicted"/>
<name>A0A9P0G8D5_9CUCU</name>